<evidence type="ECO:0000256" key="2">
    <source>
        <dbReference type="ARBA" id="ARBA00008854"/>
    </source>
</evidence>
<dbReference type="PANTHER" id="PTHR34478:SF2">
    <property type="entry name" value="MEMBRANE PROTEIN"/>
    <property type="match status" value="1"/>
</dbReference>
<keyword evidence="6" id="KW-0732">Signal</keyword>
<feature type="chain" id="PRO_5020330012" evidence="6">
    <location>
        <begin position="24"/>
        <end position="202"/>
    </location>
</feature>
<evidence type="ECO:0000256" key="1">
    <source>
        <dbReference type="ARBA" id="ARBA00004167"/>
    </source>
</evidence>
<accession>A0A4Q0S0Y8</accession>
<dbReference type="AlphaFoldDB" id="A0A4Q0S0Y8"/>
<dbReference type="InterPro" id="IPR007156">
    <property type="entry name" value="MamQ_LemA"/>
</dbReference>
<keyword evidence="5" id="KW-0472">Membrane</keyword>
<evidence type="ECO:0000256" key="3">
    <source>
        <dbReference type="ARBA" id="ARBA00022692"/>
    </source>
</evidence>
<feature type="signal peptide" evidence="6">
    <location>
        <begin position="1"/>
        <end position="23"/>
    </location>
</feature>
<dbReference type="RefSeq" id="WP_128919977.1">
    <property type="nucleotide sequence ID" value="NZ_LBJC01000025.1"/>
</dbReference>
<dbReference type="Gene3D" id="1.20.1440.20">
    <property type="entry name" value="LemA-like domain"/>
    <property type="match status" value="1"/>
</dbReference>
<evidence type="ECO:0000256" key="6">
    <source>
        <dbReference type="SAM" id="SignalP"/>
    </source>
</evidence>
<keyword evidence="8" id="KW-1185">Reference proteome</keyword>
<comment type="subcellular location">
    <subcellularLocation>
        <location evidence="1">Membrane</location>
        <topology evidence="1">Single-pass membrane protein</topology>
    </subcellularLocation>
</comment>
<dbReference type="EMBL" id="LBJQ01000083">
    <property type="protein sequence ID" value="RXH26156.1"/>
    <property type="molecule type" value="Genomic_DNA"/>
</dbReference>
<gene>
    <name evidence="7" type="ORF">XH99_21795</name>
</gene>
<dbReference type="Pfam" id="PF04011">
    <property type="entry name" value="LemA"/>
    <property type="match status" value="1"/>
</dbReference>
<dbReference type="GO" id="GO:0016020">
    <property type="term" value="C:membrane"/>
    <property type="evidence" value="ECO:0007669"/>
    <property type="project" value="UniProtKB-SubCell"/>
</dbReference>
<comment type="similarity">
    <text evidence="2">Belongs to the LemA family.</text>
</comment>
<name>A0A4Q0S0Y8_9BRAD</name>
<keyword evidence="3" id="KW-0812">Transmembrane</keyword>
<sequence>MRKILTVLAALASLSLTNCGYNAIQSEDEQIKANWSEVVNQYQRRADLVPNLVNSVKGFAQQEKDVLLGVTNARAKVGSIQATPEVLNDPAAFQKFQAAQGELSSALSRLLVVTENYPQLKSDALFKDLMSQLEGTENRITVARNRYIKAVQDYNVTIRSFPSNLTAMMFGYKEKPNFTVDNEKAISTAPKVDFNPAPAPSK</sequence>
<evidence type="ECO:0000256" key="4">
    <source>
        <dbReference type="ARBA" id="ARBA00022989"/>
    </source>
</evidence>
<evidence type="ECO:0000313" key="8">
    <source>
        <dbReference type="Proteomes" id="UP000289546"/>
    </source>
</evidence>
<dbReference type="OrthoDB" id="9804152at2"/>
<evidence type="ECO:0000313" key="7">
    <source>
        <dbReference type="EMBL" id="RXH26156.1"/>
    </source>
</evidence>
<keyword evidence="4" id="KW-1133">Transmembrane helix</keyword>
<dbReference type="Proteomes" id="UP000289546">
    <property type="component" value="Unassembled WGS sequence"/>
</dbReference>
<evidence type="ECO:0000256" key="5">
    <source>
        <dbReference type="ARBA" id="ARBA00023136"/>
    </source>
</evidence>
<dbReference type="PANTHER" id="PTHR34478">
    <property type="entry name" value="PROTEIN LEMA"/>
    <property type="match status" value="1"/>
</dbReference>
<dbReference type="SUPFAM" id="SSF140478">
    <property type="entry name" value="LemA-like"/>
    <property type="match status" value="1"/>
</dbReference>
<protein>
    <submittedName>
        <fullName evidence="7">LemA</fullName>
    </submittedName>
</protein>
<organism evidence="7 8">
    <name type="scientific">Bradyrhizobium nanningense</name>
    <dbReference type="NCBI Taxonomy" id="1325118"/>
    <lineage>
        <taxon>Bacteria</taxon>
        <taxon>Pseudomonadati</taxon>
        <taxon>Pseudomonadota</taxon>
        <taxon>Alphaproteobacteria</taxon>
        <taxon>Hyphomicrobiales</taxon>
        <taxon>Nitrobacteraceae</taxon>
        <taxon>Bradyrhizobium</taxon>
    </lineage>
</organism>
<proteinExistence type="inferred from homology"/>
<reference evidence="7 8" key="1">
    <citation type="submission" date="2015-04" db="EMBL/GenBank/DDBJ databases">
        <title>Comparative genomics of rhizobia nodulating Arachis hypogaea in China.</title>
        <authorList>
            <person name="Li Y."/>
        </authorList>
    </citation>
    <scope>NUCLEOTIDE SEQUENCE [LARGE SCALE GENOMIC DNA]</scope>
    <source>
        <strain evidence="7 8">CCBAU 51757</strain>
    </source>
</reference>
<comment type="caution">
    <text evidence="7">The sequence shown here is derived from an EMBL/GenBank/DDBJ whole genome shotgun (WGS) entry which is preliminary data.</text>
</comment>
<dbReference type="InterPro" id="IPR023353">
    <property type="entry name" value="LemA-like_dom_sf"/>
</dbReference>